<feature type="compositionally biased region" description="Acidic residues" evidence="5">
    <location>
        <begin position="229"/>
        <end position="240"/>
    </location>
</feature>
<dbReference type="Gene3D" id="2.30.29.30">
    <property type="entry name" value="Pleckstrin-homology domain (PH domain)/Phosphotyrosine-binding domain (PTB)"/>
    <property type="match status" value="1"/>
</dbReference>
<organism evidence="6 7">
    <name type="scientific">Pseudocercospora fijiensis (strain CIRAD86)</name>
    <name type="common">Black leaf streak disease fungus</name>
    <name type="synonym">Mycosphaerella fijiensis</name>
    <dbReference type="NCBI Taxonomy" id="383855"/>
    <lineage>
        <taxon>Eukaryota</taxon>
        <taxon>Fungi</taxon>
        <taxon>Dikarya</taxon>
        <taxon>Ascomycota</taxon>
        <taxon>Pezizomycotina</taxon>
        <taxon>Dothideomycetes</taxon>
        <taxon>Dothideomycetidae</taxon>
        <taxon>Mycosphaerellales</taxon>
        <taxon>Mycosphaerellaceae</taxon>
        <taxon>Pseudocercospora</taxon>
    </lineage>
</organism>
<proteinExistence type="predicted"/>
<dbReference type="PANTHER" id="PTHR21399:SF0">
    <property type="entry name" value="METHYLOSOME SUBUNIT PICLN"/>
    <property type="match status" value="1"/>
</dbReference>
<evidence type="ECO:0000313" key="7">
    <source>
        <dbReference type="Proteomes" id="UP000016932"/>
    </source>
</evidence>
<dbReference type="GO" id="GO:0034715">
    <property type="term" value="C:pICln-Sm protein complex"/>
    <property type="evidence" value="ECO:0007669"/>
    <property type="project" value="TreeGrafter"/>
</dbReference>
<evidence type="ECO:0000256" key="4">
    <source>
        <dbReference type="ARBA" id="ARBA00023242"/>
    </source>
</evidence>
<keyword evidence="4" id="KW-0539">Nucleus</keyword>
<dbReference type="InterPro" id="IPR039924">
    <property type="entry name" value="ICln/Lot5/Saf5"/>
</dbReference>
<dbReference type="GO" id="GO:0000387">
    <property type="term" value="P:spliceosomal snRNP assembly"/>
    <property type="evidence" value="ECO:0007669"/>
    <property type="project" value="TreeGrafter"/>
</dbReference>
<evidence type="ECO:0000256" key="5">
    <source>
        <dbReference type="SAM" id="MobiDB-lite"/>
    </source>
</evidence>
<dbReference type="KEGG" id="pfj:MYCFIDRAFT_175520"/>
<dbReference type="Proteomes" id="UP000016932">
    <property type="component" value="Unassembled WGS sequence"/>
</dbReference>
<dbReference type="EMBL" id="KB446559">
    <property type="protein sequence ID" value="EME81945.1"/>
    <property type="molecule type" value="Genomic_DNA"/>
</dbReference>
<keyword evidence="3" id="KW-0963">Cytoplasm</keyword>
<keyword evidence="7" id="KW-1185">Reference proteome</keyword>
<evidence type="ECO:0000256" key="1">
    <source>
        <dbReference type="ARBA" id="ARBA00004123"/>
    </source>
</evidence>
<dbReference type="InterPro" id="IPR011993">
    <property type="entry name" value="PH-like_dom_sf"/>
</dbReference>
<feature type="region of interest" description="Disordered" evidence="5">
    <location>
        <begin position="275"/>
        <end position="295"/>
    </location>
</feature>
<comment type="subcellular location">
    <subcellularLocation>
        <location evidence="2">Cytoplasm</location>
    </subcellularLocation>
    <subcellularLocation>
        <location evidence="1">Nucleus</location>
    </subcellularLocation>
</comment>
<dbReference type="GO" id="GO:0005681">
    <property type="term" value="C:spliceosomal complex"/>
    <property type="evidence" value="ECO:0007669"/>
    <property type="project" value="TreeGrafter"/>
</dbReference>
<name>M2YW49_PSEFD</name>
<dbReference type="eggNOG" id="ENOG502S43V">
    <property type="taxonomic scope" value="Eukaryota"/>
</dbReference>
<accession>M2YW49</accession>
<dbReference type="GO" id="GO:0005829">
    <property type="term" value="C:cytosol"/>
    <property type="evidence" value="ECO:0007669"/>
    <property type="project" value="TreeGrafter"/>
</dbReference>
<reference evidence="6 7" key="1">
    <citation type="journal article" date="2012" name="PLoS Pathog.">
        <title>Diverse lifestyles and strategies of plant pathogenesis encoded in the genomes of eighteen Dothideomycetes fungi.</title>
        <authorList>
            <person name="Ohm R.A."/>
            <person name="Feau N."/>
            <person name="Henrissat B."/>
            <person name="Schoch C.L."/>
            <person name="Horwitz B.A."/>
            <person name="Barry K.W."/>
            <person name="Condon B.J."/>
            <person name="Copeland A.C."/>
            <person name="Dhillon B."/>
            <person name="Glaser F."/>
            <person name="Hesse C.N."/>
            <person name="Kosti I."/>
            <person name="LaButti K."/>
            <person name="Lindquist E.A."/>
            <person name="Lucas S."/>
            <person name="Salamov A.A."/>
            <person name="Bradshaw R.E."/>
            <person name="Ciuffetti L."/>
            <person name="Hamelin R.C."/>
            <person name="Kema G.H.J."/>
            <person name="Lawrence C."/>
            <person name="Scott J.A."/>
            <person name="Spatafora J.W."/>
            <person name="Turgeon B.G."/>
            <person name="de Wit P.J.G.M."/>
            <person name="Zhong S."/>
            <person name="Goodwin S.B."/>
            <person name="Grigoriev I.V."/>
        </authorList>
    </citation>
    <scope>NUCLEOTIDE SEQUENCE [LARGE SCALE GENOMIC DNA]</scope>
    <source>
        <strain evidence="6 7">CIRAD86</strain>
    </source>
</reference>
<dbReference type="Pfam" id="PF03517">
    <property type="entry name" value="Voldacs"/>
    <property type="match status" value="1"/>
</dbReference>
<dbReference type="PANTHER" id="PTHR21399">
    <property type="entry name" value="CHLORIDE CONDUCTANCE REGULATORY PROTEIN ICLN"/>
    <property type="match status" value="1"/>
</dbReference>
<dbReference type="GO" id="GO:0045292">
    <property type="term" value="P:mRNA cis splicing, via spliceosome"/>
    <property type="evidence" value="ECO:0007669"/>
    <property type="project" value="TreeGrafter"/>
</dbReference>
<protein>
    <submittedName>
        <fullName evidence="6">Uncharacterized protein</fullName>
    </submittedName>
</protein>
<dbReference type="VEuPathDB" id="FungiDB:MYCFIDRAFT_175520"/>
<evidence type="ECO:0000313" key="6">
    <source>
        <dbReference type="EMBL" id="EME81945.1"/>
    </source>
</evidence>
<dbReference type="AlphaFoldDB" id="M2YW49"/>
<evidence type="ECO:0000256" key="3">
    <source>
        <dbReference type="ARBA" id="ARBA00022490"/>
    </source>
</evidence>
<dbReference type="RefSeq" id="XP_007927443.1">
    <property type="nucleotide sequence ID" value="XM_007929252.1"/>
</dbReference>
<dbReference type="GeneID" id="19333394"/>
<sequence length="309" mass="33214">MASRAEMDYLGAEREICRPAPANQNCPYDPRDQAKTVGVMEQISEAPKLDDFTALSEHQQQTPGSFFGGKPVLHLHAPAATIKVPVEQYEAQADLKHLVGSTAPVPSDGSLNIQGVDVWVTSRHLLLYSPPASSGLQISYPAITITAQDGADVLLELNLSDADTADEDIQYIQLRIFATRIEHHATTTAETETQSGANGTTSDNDTATALWKAISECQELNPDSVANGEEGEDGGMEFDETAPGATGWITSENMADFMDENGNFRMPAGMTVIGGEEEQREPLGEGAGRSRTAAELDAEEVAAHWMNTH</sequence>
<gene>
    <name evidence="6" type="ORF">MYCFIDRAFT_175520</name>
</gene>
<feature type="region of interest" description="Disordered" evidence="5">
    <location>
        <begin position="222"/>
        <end position="247"/>
    </location>
</feature>
<dbReference type="OrthoDB" id="19714at2759"/>
<dbReference type="HOGENOM" id="CLU_054062_0_0_1"/>
<evidence type="ECO:0000256" key="2">
    <source>
        <dbReference type="ARBA" id="ARBA00004496"/>
    </source>
</evidence>